<dbReference type="EMBL" id="JH930474">
    <property type="protein sequence ID" value="EKM53622.1"/>
    <property type="molecule type" value="Genomic_DNA"/>
</dbReference>
<accession>K5WT60</accession>
<dbReference type="GeneID" id="18917613"/>
<keyword evidence="3" id="KW-1185">Reference proteome</keyword>
<dbReference type="Proteomes" id="UP000008370">
    <property type="component" value="Unassembled WGS sequence"/>
</dbReference>
<reference evidence="2 3" key="1">
    <citation type="journal article" date="2012" name="BMC Genomics">
        <title>Comparative genomics of the white-rot fungi, Phanerochaete carnosa and P. chrysosporium, to elucidate the genetic basis of the distinct wood types they colonize.</title>
        <authorList>
            <person name="Suzuki H."/>
            <person name="MacDonald J."/>
            <person name="Syed K."/>
            <person name="Salamov A."/>
            <person name="Hori C."/>
            <person name="Aerts A."/>
            <person name="Henrissat B."/>
            <person name="Wiebenga A."/>
            <person name="vanKuyk P.A."/>
            <person name="Barry K."/>
            <person name="Lindquist E."/>
            <person name="LaButti K."/>
            <person name="Lapidus A."/>
            <person name="Lucas S."/>
            <person name="Coutinho P."/>
            <person name="Gong Y."/>
            <person name="Samejima M."/>
            <person name="Mahadevan R."/>
            <person name="Abou-Zaid M."/>
            <person name="de Vries R.P."/>
            <person name="Igarashi K."/>
            <person name="Yadav J.S."/>
            <person name="Grigoriev I.V."/>
            <person name="Master E.R."/>
        </authorList>
    </citation>
    <scope>NUCLEOTIDE SEQUENCE [LARGE SCALE GENOMIC DNA]</scope>
    <source>
        <strain evidence="2 3">HHB-10118-sp</strain>
    </source>
</reference>
<evidence type="ECO:0000256" key="1">
    <source>
        <dbReference type="SAM" id="MobiDB-lite"/>
    </source>
</evidence>
<evidence type="ECO:0000313" key="3">
    <source>
        <dbReference type="Proteomes" id="UP000008370"/>
    </source>
</evidence>
<sequence>MTTRFLPEIIYTIALTSLSTHMLWLRKESQEQRAYFTTRLKLLEDTAQRLRAGQPVPEDDFDLIRKMAREPGSDRGAARGIEPTDHLGWKEALLGRKGGAGSRSEQLDMQDWEEGR</sequence>
<proteinExistence type="predicted"/>
<dbReference type="AlphaFoldDB" id="K5WT60"/>
<name>K5WT60_PHACS</name>
<dbReference type="HOGENOM" id="CLU_119662_0_0_1"/>
<feature type="region of interest" description="Disordered" evidence="1">
    <location>
        <begin position="95"/>
        <end position="116"/>
    </location>
</feature>
<gene>
    <name evidence="2" type="ORF">PHACADRAFT_260073</name>
</gene>
<dbReference type="InParanoid" id="K5WT60"/>
<protein>
    <submittedName>
        <fullName evidence="2">Uncharacterized protein</fullName>
    </submittedName>
</protein>
<organism evidence="2 3">
    <name type="scientific">Phanerochaete carnosa (strain HHB-10118-sp)</name>
    <name type="common">White-rot fungus</name>
    <name type="synonym">Peniophora carnosa</name>
    <dbReference type="NCBI Taxonomy" id="650164"/>
    <lineage>
        <taxon>Eukaryota</taxon>
        <taxon>Fungi</taxon>
        <taxon>Dikarya</taxon>
        <taxon>Basidiomycota</taxon>
        <taxon>Agaricomycotina</taxon>
        <taxon>Agaricomycetes</taxon>
        <taxon>Polyporales</taxon>
        <taxon>Phanerochaetaceae</taxon>
        <taxon>Phanerochaete</taxon>
    </lineage>
</organism>
<dbReference type="RefSeq" id="XP_007398306.1">
    <property type="nucleotide sequence ID" value="XM_007398244.1"/>
</dbReference>
<dbReference type="KEGG" id="pco:PHACADRAFT_260073"/>
<dbReference type="OrthoDB" id="2596179at2759"/>
<evidence type="ECO:0000313" key="2">
    <source>
        <dbReference type="EMBL" id="EKM53622.1"/>
    </source>
</evidence>